<evidence type="ECO:0000313" key="6">
    <source>
        <dbReference type="EMBL" id="TPX51215.1"/>
    </source>
</evidence>
<protein>
    <submittedName>
        <fullName evidence="6">Uncharacterized protein</fullName>
    </submittedName>
</protein>
<evidence type="ECO:0000256" key="4">
    <source>
        <dbReference type="SAM" id="MobiDB-lite"/>
    </source>
</evidence>
<dbReference type="OrthoDB" id="6262491at2759"/>
<comment type="caution">
    <text evidence="6">The sequence shown here is derived from an EMBL/GenBank/DDBJ whole genome shotgun (WGS) entry which is preliminary data.</text>
</comment>
<dbReference type="PANTHER" id="PTHR45532">
    <property type="entry name" value="WD REPEAT-CONTAINING PROTEIN 97"/>
    <property type="match status" value="1"/>
</dbReference>
<dbReference type="InterPro" id="IPR019775">
    <property type="entry name" value="WD40_repeat_CS"/>
</dbReference>
<name>A0A507DIX7_9FUNG</name>
<dbReference type="PROSITE" id="PS50082">
    <property type="entry name" value="WD_REPEATS_2"/>
    <property type="match status" value="4"/>
</dbReference>
<feature type="region of interest" description="Disordered" evidence="4">
    <location>
        <begin position="1147"/>
        <end position="1182"/>
    </location>
</feature>
<evidence type="ECO:0000256" key="3">
    <source>
        <dbReference type="PROSITE-ProRule" id="PRU00221"/>
    </source>
</evidence>
<dbReference type="InterPro" id="IPR036322">
    <property type="entry name" value="WD40_repeat_dom_sf"/>
</dbReference>
<dbReference type="PROSITE" id="PS00678">
    <property type="entry name" value="WD_REPEATS_1"/>
    <property type="match status" value="1"/>
</dbReference>
<evidence type="ECO:0000256" key="2">
    <source>
        <dbReference type="ARBA" id="ARBA00022737"/>
    </source>
</evidence>
<dbReference type="InterPro" id="IPR011989">
    <property type="entry name" value="ARM-like"/>
</dbReference>
<feature type="repeat" description="WD" evidence="3">
    <location>
        <begin position="356"/>
        <end position="396"/>
    </location>
</feature>
<dbReference type="Gene3D" id="1.25.10.10">
    <property type="entry name" value="Leucine-rich Repeat Variant"/>
    <property type="match status" value="1"/>
</dbReference>
<dbReference type="VEuPathDB" id="FungiDB:SeMB42_g01983"/>
<feature type="repeat" description="WD" evidence="3">
    <location>
        <begin position="673"/>
        <end position="714"/>
    </location>
</feature>
<dbReference type="EMBL" id="QEAN01000057">
    <property type="protein sequence ID" value="TPX51215.1"/>
    <property type="molecule type" value="Genomic_DNA"/>
</dbReference>
<dbReference type="InterPro" id="IPR016024">
    <property type="entry name" value="ARM-type_fold"/>
</dbReference>
<feature type="region of interest" description="Disordered" evidence="4">
    <location>
        <begin position="42"/>
        <end position="75"/>
    </location>
</feature>
<evidence type="ECO:0000256" key="1">
    <source>
        <dbReference type="ARBA" id="ARBA00022574"/>
    </source>
</evidence>
<feature type="compositionally biased region" description="Polar residues" evidence="4">
    <location>
        <begin position="166"/>
        <end position="177"/>
    </location>
</feature>
<feature type="compositionally biased region" description="Basic and acidic residues" evidence="4">
    <location>
        <begin position="963"/>
        <end position="986"/>
    </location>
</feature>
<feature type="region of interest" description="Disordered" evidence="4">
    <location>
        <begin position="153"/>
        <end position="177"/>
    </location>
</feature>
<dbReference type="Gene3D" id="2.130.10.10">
    <property type="entry name" value="YVTN repeat-like/Quinoprotein amine dehydrogenase"/>
    <property type="match status" value="3"/>
</dbReference>
<feature type="compositionally biased region" description="Polar residues" evidence="4">
    <location>
        <begin position="63"/>
        <end position="72"/>
    </location>
</feature>
<feature type="compositionally biased region" description="Low complexity" evidence="4">
    <location>
        <begin position="1306"/>
        <end position="1316"/>
    </location>
</feature>
<feature type="repeat" description="WD" evidence="3">
    <location>
        <begin position="574"/>
        <end position="616"/>
    </location>
</feature>
<feature type="compositionally biased region" description="Acidic residues" evidence="4">
    <location>
        <begin position="1005"/>
        <end position="1019"/>
    </location>
</feature>
<dbReference type="SUPFAM" id="SSF50978">
    <property type="entry name" value="WD40 repeat-like"/>
    <property type="match status" value="2"/>
</dbReference>
<dbReference type="EMBL" id="QEAM01000237">
    <property type="protein sequence ID" value="TPX43148.1"/>
    <property type="molecule type" value="Genomic_DNA"/>
</dbReference>
<dbReference type="Proteomes" id="UP000317494">
    <property type="component" value="Unassembled WGS sequence"/>
</dbReference>
<dbReference type="Pfam" id="PF00400">
    <property type="entry name" value="WD40"/>
    <property type="match status" value="3"/>
</dbReference>
<accession>A0A507DIX7</accession>
<dbReference type="PANTHER" id="PTHR45532:SF1">
    <property type="entry name" value="WD REPEAT-CONTAINING PROTEIN 97"/>
    <property type="match status" value="1"/>
</dbReference>
<gene>
    <name evidence="5" type="ORF">SeLEV6574_g05220</name>
    <name evidence="6" type="ORF">SeMB42_g01983</name>
</gene>
<feature type="compositionally biased region" description="Low complexity" evidence="4">
    <location>
        <begin position="44"/>
        <end position="57"/>
    </location>
</feature>
<feature type="region of interest" description="Disordered" evidence="4">
    <location>
        <begin position="1"/>
        <end position="28"/>
    </location>
</feature>
<dbReference type="SMART" id="SM00320">
    <property type="entry name" value="WD40"/>
    <property type="match status" value="6"/>
</dbReference>
<feature type="compositionally biased region" description="Polar residues" evidence="4">
    <location>
        <begin position="1147"/>
        <end position="1168"/>
    </location>
</feature>
<organism evidence="6 7">
    <name type="scientific">Synchytrium endobioticum</name>
    <dbReference type="NCBI Taxonomy" id="286115"/>
    <lineage>
        <taxon>Eukaryota</taxon>
        <taxon>Fungi</taxon>
        <taxon>Fungi incertae sedis</taxon>
        <taxon>Chytridiomycota</taxon>
        <taxon>Chytridiomycota incertae sedis</taxon>
        <taxon>Chytridiomycetes</taxon>
        <taxon>Synchytriales</taxon>
        <taxon>Synchytriaceae</taxon>
        <taxon>Synchytrium</taxon>
    </lineage>
</organism>
<dbReference type="SUPFAM" id="SSF48371">
    <property type="entry name" value="ARM repeat"/>
    <property type="match status" value="1"/>
</dbReference>
<proteinExistence type="predicted"/>
<feature type="region of interest" description="Disordered" evidence="4">
    <location>
        <begin position="1290"/>
        <end position="1350"/>
    </location>
</feature>
<feature type="region of interest" description="Disordered" evidence="4">
    <location>
        <begin position="947"/>
        <end position="1026"/>
    </location>
</feature>
<keyword evidence="2" id="KW-0677">Repeat</keyword>
<keyword evidence="1 3" id="KW-0853">WD repeat</keyword>
<dbReference type="Proteomes" id="UP000320475">
    <property type="component" value="Unassembled WGS sequence"/>
</dbReference>
<dbReference type="STRING" id="286115.A0A507DIX7"/>
<dbReference type="InterPro" id="IPR001680">
    <property type="entry name" value="WD40_rpt"/>
</dbReference>
<evidence type="ECO:0000313" key="7">
    <source>
        <dbReference type="Proteomes" id="UP000317494"/>
    </source>
</evidence>
<keyword evidence="7" id="KW-1185">Reference proteome</keyword>
<evidence type="ECO:0000313" key="8">
    <source>
        <dbReference type="Proteomes" id="UP000320475"/>
    </source>
</evidence>
<reference evidence="7 8" key="1">
    <citation type="journal article" date="2019" name="Sci. Rep.">
        <title>Comparative genomics of chytrid fungi reveal insights into the obligate biotrophic and pathogenic lifestyle of Synchytrium endobioticum.</title>
        <authorList>
            <person name="van de Vossenberg B.T.L.H."/>
            <person name="Warris S."/>
            <person name="Nguyen H.D.T."/>
            <person name="van Gent-Pelzer M.P.E."/>
            <person name="Joly D.L."/>
            <person name="van de Geest H.C."/>
            <person name="Bonants P.J.M."/>
            <person name="Smith D.S."/>
            <person name="Levesque C.A."/>
            <person name="van der Lee T.A.J."/>
        </authorList>
    </citation>
    <scope>NUCLEOTIDE SEQUENCE [LARGE SCALE GENOMIC DNA]</scope>
    <source>
        <strain evidence="5 8">LEV6574</strain>
        <strain evidence="6 7">MB42</strain>
    </source>
</reference>
<feature type="compositionally biased region" description="Polar residues" evidence="4">
    <location>
        <begin position="987"/>
        <end position="1002"/>
    </location>
</feature>
<feature type="repeat" description="WD" evidence="3">
    <location>
        <begin position="315"/>
        <end position="347"/>
    </location>
</feature>
<feature type="compositionally biased region" description="Basic and acidic residues" evidence="4">
    <location>
        <begin position="153"/>
        <end position="162"/>
    </location>
</feature>
<sequence>MSLQHLNSRLPKSPTRIDNVKPVSGLSIHGKVGTANPLRLSVDNNSLSNSPSKLPPKARSYDAVNSSDAPNTSRSLLSLHGSSMSLEPASSRTGPIVVPHGFQTIKTLVYLRDDIAITSALHIPTATTMLKNEMFLMADAKAVYLWQGDKKTGTLSREDRPRGVLPTSSVHATSSPKKSPMAGLKAWTCIKAWKPAVVVIATTNLEIKILDHDLTERFTAPTSFPVLTMEYIDAVGELVVAGAGGITSWTFKTVMEQGRALYAFDETRLSIRDLAADDWIWKIRYRHRRKWLYAASGSNILIYNFNTGRRLDSIINAHSGQITGLEFIEKLETIVTCGRDGAVNLWNAQKRLIYSLKDHAGSVTSMILLNQVMVLTCSFDGSLRIWDVDHGRCTGLVETTEKWHHVDTIGGDRIASVSKHGVHIWNLTRIHEHFCTIRAKPCSIRRVESTSRSPARLLVASADGAVRLFSPVTAGSICTILPPQNDTNILDVVYDLADSRMWVLFESGAIYIQSLITNPAKIVDAWSPHVNRDVYTCMINLGLHGSKVHKIVAGLNNGQLVAIDLVTGARQFLVQAHIASVAQLVRVGSHEKKLLTCGRDGAIKLWSLEEANSPLTSTIHCMASIQLSGLVPRYMCYDSRLEMLGVIMEDFGLFTYRVSSDKFVPSQRRHGKDDDHTKQVMSISNLPTLGLFMTTSADGCIKIWDVATNSLLREIQLEEPLGAGCFSNLKGDLVVGMSQDVVHIRNSDYLPSELLRKINALNLQDDIAEHGPAFDSDITFWQDIKAEDETVVKLLQEEQVQTAEVEAQIDSELLARSVAKKVKINVLGSADELDKSSADVDLRSKHVLFLEGDDPTLRKRGSLMEDEHIRIQSVKAQFRANLAALAYLQSPALGSRRAEVEYDRDDVRRARKYKGRRGRVKPNDRVMVEKNIGGFVYNGMIVDDSQYEDFTSPDASDDEKDEADNSKNRKENDADGNSREALKEVESLTSPISTNIPATTSDYWDGFECESDDEDDGESSDSKPLLDVTGAKLGAADFFKDSFKDEKEASKLSQQHHRTIRGISSVTDIKEPPVVLVSEVVRKPQPVVKPKADPTAAAARRATIIKNLGSKIANTAPVVKDAETYLSDFTASMLNLSTLPRQNGVKRTTNVIDGNKHTTATRLPSSKFGSPRGGSKSSVSNLKKSDFRASWRTTRAHLDAKFAEKPKEAIEGVEEENISGGRFINWEDYDSEEDEGKNKTGIEEKVDREKGDFVLGVVKMLPQPELVATPAFDIPVSEEVTPQRAVEEAMTLPEPVPLFEVNTRQSPGSSGSSSKDTSSEEDEEEEERAASVSSVRQPKTKRSKSVSASRLSLSIATKSGDNLSHVTARRAPRLPPIIEPNQTPATIIASLPMAKCGTMEGGLGISPTSPSLAFSEADEKRTEELARERCKLQAMRVLNSAVVSSRNQGILELIKSNGGRNGKDGYGGGVQRGNKLAKKFEQNGKSNDAYVLADFGCSDRLANAIVFPPLPITDKLNVPKLTTLLIGLLKSGAIATQVKCDALFVLYGIYSIFKDDLPNPIDDLLLPQLSSIHDADMTVRAYAGMMLGRYGQRQHELLLGLLTLLADKEVLVRKGAALGLGRLGIATRDEMVLALAECGASFRSDVHMKRQRDYLDDLTHDLQDISLPQLRTQNRGAVAEWIRTVPKDFPEIKKKQLLNDMIF</sequence>
<evidence type="ECO:0000313" key="5">
    <source>
        <dbReference type="EMBL" id="TPX43148.1"/>
    </source>
</evidence>
<dbReference type="PROSITE" id="PS50294">
    <property type="entry name" value="WD_REPEATS_REGION"/>
    <property type="match status" value="2"/>
</dbReference>
<dbReference type="InterPro" id="IPR015943">
    <property type="entry name" value="WD40/YVTN_repeat-like_dom_sf"/>
</dbReference>